<name>A0ACC7LGM8_9FLAO</name>
<sequence length="114" mass="13330">MSVKYSFYVLIFVLLSCGQKTNDFYQGVVLDENNIPLENVTVFEEYVEENSTKTDNKGYFKLNRTPNWILSLVFVKEGYKTDTIPTVWAHGEQVNYQFIKNDTTQVRLKKENSN</sequence>
<reference evidence="1" key="1">
    <citation type="submission" date="2024-09" db="EMBL/GenBank/DDBJ databases">
        <authorList>
            <person name="Liu J."/>
        </authorList>
    </citation>
    <scope>NUCLEOTIDE SEQUENCE</scope>
    <source>
        <strain evidence="1">NBU2967</strain>
    </source>
</reference>
<proteinExistence type="predicted"/>
<organism evidence="1 2">
    <name type="scientific">Meishania litoralis</name>
    <dbReference type="NCBI Taxonomy" id="3434685"/>
    <lineage>
        <taxon>Bacteria</taxon>
        <taxon>Pseudomonadati</taxon>
        <taxon>Bacteroidota</taxon>
        <taxon>Flavobacteriia</taxon>
        <taxon>Flavobacteriales</taxon>
        <taxon>Flavobacteriaceae</taxon>
        <taxon>Meishania</taxon>
    </lineage>
</organism>
<accession>A0ACC7LGM8</accession>
<dbReference type="EMBL" id="JBHFPV010000001">
    <property type="protein sequence ID" value="MFH6602334.1"/>
    <property type="molecule type" value="Genomic_DNA"/>
</dbReference>
<dbReference type="Proteomes" id="UP001595191">
    <property type="component" value="Unassembled WGS sequence"/>
</dbReference>
<evidence type="ECO:0000313" key="1">
    <source>
        <dbReference type="EMBL" id="MFH6602334.1"/>
    </source>
</evidence>
<comment type="caution">
    <text evidence="1">The sequence shown here is derived from an EMBL/GenBank/DDBJ whole genome shotgun (WGS) entry which is preliminary data.</text>
</comment>
<gene>
    <name evidence="1" type="ORF">ACEZ3G_02515</name>
</gene>
<keyword evidence="2" id="KW-1185">Reference proteome</keyword>
<evidence type="ECO:0000313" key="2">
    <source>
        <dbReference type="Proteomes" id="UP001595191"/>
    </source>
</evidence>
<protein>
    <submittedName>
        <fullName evidence="1">Carboxypeptidase-like regulatory domain-containing protein</fullName>
    </submittedName>
</protein>